<dbReference type="STRING" id="13333.W1PDL9"/>
<evidence type="ECO:0000256" key="3">
    <source>
        <dbReference type="PROSITE-ProRule" id="PRU00708"/>
    </source>
</evidence>
<feature type="repeat" description="PPR" evidence="3">
    <location>
        <begin position="385"/>
        <end position="419"/>
    </location>
</feature>
<dbReference type="InterPro" id="IPR011990">
    <property type="entry name" value="TPR-like_helical_dom_sf"/>
</dbReference>
<gene>
    <name evidence="4" type="ORF">AMTR_s00142p00073110</name>
</gene>
<dbReference type="Pfam" id="PF13041">
    <property type="entry name" value="PPR_2"/>
    <property type="match status" value="3"/>
</dbReference>
<protein>
    <recommendedName>
        <fullName evidence="6">Pentacotripeptide-repeat region of PRORP domain-containing protein</fullName>
    </recommendedName>
</protein>
<dbReference type="PANTHER" id="PTHR47936">
    <property type="entry name" value="PPR_LONG DOMAIN-CONTAINING PROTEIN"/>
    <property type="match status" value="1"/>
</dbReference>
<dbReference type="Proteomes" id="UP000017836">
    <property type="component" value="Unassembled WGS sequence"/>
</dbReference>
<keyword evidence="2" id="KW-0677">Repeat</keyword>
<dbReference type="EMBL" id="KI393933">
    <property type="protein sequence ID" value="ERN06053.1"/>
    <property type="molecule type" value="Genomic_DNA"/>
</dbReference>
<dbReference type="KEGG" id="atr:18434241"/>
<proteinExistence type="inferred from homology"/>
<reference evidence="5" key="1">
    <citation type="journal article" date="2013" name="Science">
        <title>The Amborella genome and the evolution of flowering plants.</title>
        <authorList>
            <consortium name="Amborella Genome Project"/>
        </authorList>
    </citation>
    <scope>NUCLEOTIDE SEQUENCE [LARGE SCALE GENOMIC DNA]</scope>
</reference>
<dbReference type="PANTHER" id="PTHR47936:SF1">
    <property type="entry name" value="PENTATRICOPEPTIDE REPEAT-CONTAINING PROTEIN GUN1, CHLOROPLASTIC"/>
    <property type="match status" value="1"/>
</dbReference>
<dbReference type="eggNOG" id="KOG4197">
    <property type="taxonomic scope" value="Eukaryota"/>
</dbReference>
<dbReference type="Gene3D" id="1.25.40.10">
    <property type="entry name" value="Tetratricopeptide repeat domain"/>
    <property type="match status" value="3"/>
</dbReference>
<sequence>MQKRGKLCLGLIRVFQSHSTAAIESHGSIKSPHSCSPSFSRPLSILYSNHFRNLGIQTHQNPCNAAPSFISGFCSFSLNGILHESDNVCESIPVNDDHAEISSDCIRVCEAIIESNNTDKGMETALESLGIQMNRELVEQVLHRFQYEEKLAFRFFSWAGKQDGYTHQPQTYNEMMDILSSTKYKTRQYRILCDLLEYMKRKKREKVPIDVLFAILRQYAEKNLNSLKKFAKKKRIRVRTQPEINGFNLLLDALCKCGLVEEAESMFRQLKPKLNPDGKTYNIIFFGWCRVKKPIKAMQVLDEMIGMGFTPENFTYNTAIGTFCRAGMVSEATHLFEFMRTKGSTVSSPTAQTYCIMIVALAKANRMDECLKILSDMRNSGCLPDVSTYLELIEGMCEAGKLEEAYRFMDEMGDKGYPPDIVTYNCIFKVLCNLKNVDEINRLFNRLLEVGILPSVHTYNMLIKLFFDVGEPNRAFLMWDDMDEKGCPRDIDTYCTMIEGLFNSNRLEDACAFLEEIVDKGMKLPYQKFDTFLKRLSGAGDLRTIYRLSDHMRRFYNPAMARRCVRSQKWTSLSLRRK</sequence>
<feature type="repeat" description="PPR" evidence="3">
    <location>
        <begin position="243"/>
        <end position="273"/>
    </location>
</feature>
<keyword evidence="5" id="KW-1185">Reference proteome</keyword>
<feature type="repeat" description="PPR" evidence="3">
    <location>
        <begin position="420"/>
        <end position="454"/>
    </location>
</feature>
<organism evidence="4 5">
    <name type="scientific">Amborella trichopoda</name>
    <dbReference type="NCBI Taxonomy" id="13333"/>
    <lineage>
        <taxon>Eukaryota</taxon>
        <taxon>Viridiplantae</taxon>
        <taxon>Streptophyta</taxon>
        <taxon>Embryophyta</taxon>
        <taxon>Tracheophyta</taxon>
        <taxon>Spermatophyta</taxon>
        <taxon>Magnoliopsida</taxon>
        <taxon>Amborellales</taxon>
        <taxon>Amborellaceae</taxon>
        <taxon>Amborella</taxon>
    </lineage>
</organism>
<comment type="similarity">
    <text evidence="1">Belongs to the PPR family. P subfamily.</text>
</comment>
<evidence type="ECO:0000256" key="1">
    <source>
        <dbReference type="ARBA" id="ARBA00007626"/>
    </source>
</evidence>
<feature type="repeat" description="PPR" evidence="3">
    <location>
        <begin position="455"/>
        <end position="489"/>
    </location>
</feature>
<dbReference type="Gramene" id="ERN06053">
    <property type="protein sequence ID" value="ERN06053"/>
    <property type="gene ID" value="AMTR_s00142p00073110"/>
</dbReference>
<dbReference type="Pfam" id="PF01535">
    <property type="entry name" value="PPR"/>
    <property type="match status" value="2"/>
</dbReference>
<name>W1PDL9_AMBTC</name>
<accession>W1PDL9</accession>
<dbReference type="OrthoDB" id="185373at2759"/>
<feature type="repeat" description="PPR" evidence="3">
    <location>
        <begin position="312"/>
        <end position="346"/>
    </location>
</feature>
<dbReference type="HOGENOM" id="CLU_002706_49_20_1"/>
<dbReference type="InterPro" id="IPR002885">
    <property type="entry name" value="PPR_rpt"/>
</dbReference>
<feature type="repeat" description="PPR" evidence="3">
    <location>
        <begin position="490"/>
        <end position="524"/>
    </location>
</feature>
<evidence type="ECO:0000313" key="5">
    <source>
        <dbReference type="Proteomes" id="UP000017836"/>
    </source>
</evidence>
<feature type="repeat" description="PPR" evidence="3">
    <location>
        <begin position="277"/>
        <end position="311"/>
    </location>
</feature>
<evidence type="ECO:0008006" key="6">
    <source>
        <dbReference type="Google" id="ProtNLM"/>
    </source>
</evidence>
<evidence type="ECO:0000256" key="2">
    <source>
        <dbReference type="ARBA" id="ARBA00022737"/>
    </source>
</evidence>
<dbReference type="PROSITE" id="PS51375">
    <property type="entry name" value="PPR"/>
    <property type="match status" value="8"/>
</dbReference>
<evidence type="ECO:0000313" key="4">
    <source>
        <dbReference type="EMBL" id="ERN06053.1"/>
    </source>
</evidence>
<dbReference type="OMA" id="QENYSHE"/>
<dbReference type="AlphaFoldDB" id="W1PDL9"/>
<dbReference type="NCBIfam" id="TIGR00756">
    <property type="entry name" value="PPR"/>
    <property type="match status" value="8"/>
</dbReference>
<feature type="repeat" description="PPR" evidence="3">
    <location>
        <begin position="350"/>
        <end position="384"/>
    </location>
</feature>